<reference evidence="1" key="2">
    <citation type="submission" date="2020-09" db="EMBL/GenBank/DDBJ databases">
        <authorList>
            <person name="Sun Q."/>
            <person name="Ohkuma M."/>
        </authorList>
    </citation>
    <scope>NUCLEOTIDE SEQUENCE</scope>
    <source>
        <strain evidence="1">JCM 4125</strain>
    </source>
</reference>
<name>A0A918HPJ1_9ACTN</name>
<gene>
    <name evidence="1" type="ORF">GCM10010226_82070</name>
</gene>
<dbReference type="Proteomes" id="UP000646776">
    <property type="component" value="Unassembled WGS sequence"/>
</dbReference>
<sequence length="103" mass="11004">MPLRAVAGLTVGLPAGLAAGLLAGLVARLGSGLAAVVASPNPSSAAWRYMVFLLCARGRVPFRLARFLDWSCDAGLMRYSGPAYQFRHRELQLWLAAHPDPVT</sequence>
<accession>A0A918HPJ1</accession>
<organism evidence="1 2">
    <name type="scientific">Streptomyces phaeofaciens</name>
    <dbReference type="NCBI Taxonomy" id="68254"/>
    <lineage>
        <taxon>Bacteria</taxon>
        <taxon>Bacillati</taxon>
        <taxon>Actinomycetota</taxon>
        <taxon>Actinomycetes</taxon>
        <taxon>Kitasatosporales</taxon>
        <taxon>Streptomycetaceae</taxon>
        <taxon>Streptomyces</taxon>
    </lineage>
</organism>
<proteinExistence type="predicted"/>
<dbReference type="EMBL" id="BMSA01000039">
    <property type="protein sequence ID" value="GGT91643.1"/>
    <property type="molecule type" value="Genomic_DNA"/>
</dbReference>
<comment type="caution">
    <text evidence="1">The sequence shown here is derived from an EMBL/GenBank/DDBJ whole genome shotgun (WGS) entry which is preliminary data.</text>
</comment>
<reference evidence="1" key="1">
    <citation type="journal article" date="2014" name="Int. J. Syst. Evol. Microbiol.">
        <title>Complete genome sequence of Corynebacterium casei LMG S-19264T (=DSM 44701T), isolated from a smear-ripened cheese.</title>
        <authorList>
            <consortium name="US DOE Joint Genome Institute (JGI-PGF)"/>
            <person name="Walter F."/>
            <person name="Albersmeier A."/>
            <person name="Kalinowski J."/>
            <person name="Ruckert C."/>
        </authorList>
    </citation>
    <scope>NUCLEOTIDE SEQUENCE</scope>
    <source>
        <strain evidence="1">JCM 4125</strain>
    </source>
</reference>
<evidence type="ECO:0000313" key="1">
    <source>
        <dbReference type="EMBL" id="GGT91643.1"/>
    </source>
</evidence>
<protein>
    <submittedName>
        <fullName evidence="1">Uncharacterized protein</fullName>
    </submittedName>
</protein>
<dbReference type="AlphaFoldDB" id="A0A918HPJ1"/>
<keyword evidence="2" id="KW-1185">Reference proteome</keyword>
<evidence type="ECO:0000313" key="2">
    <source>
        <dbReference type="Proteomes" id="UP000646776"/>
    </source>
</evidence>